<feature type="domain" description="PPIase FKBP-type" evidence="6">
    <location>
        <begin position="12"/>
        <end position="86"/>
    </location>
</feature>
<proteinExistence type="inferred from homology"/>
<dbReference type="PROSITE" id="PS50059">
    <property type="entry name" value="FKBP_PPIASE"/>
    <property type="match status" value="1"/>
</dbReference>
<name>A0A381PR86_9ZZZZ</name>
<accession>A0A381PR86</accession>
<evidence type="ECO:0000256" key="1">
    <source>
        <dbReference type="ARBA" id="ARBA00000971"/>
    </source>
</evidence>
<organism evidence="7">
    <name type="scientific">marine metagenome</name>
    <dbReference type="NCBI Taxonomy" id="408172"/>
    <lineage>
        <taxon>unclassified sequences</taxon>
        <taxon>metagenomes</taxon>
        <taxon>ecological metagenomes</taxon>
    </lineage>
</organism>
<reference evidence="7" key="1">
    <citation type="submission" date="2018-05" db="EMBL/GenBank/DDBJ databases">
        <authorList>
            <person name="Lanie J.A."/>
            <person name="Ng W.-L."/>
            <person name="Kazmierczak K.M."/>
            <person name="Andrzejewski T.M."/>
            <person name="Davidsen T.M."/>
            <person name="Wayne K.J."/>
            <person name="Tettelin H."/>
            <person name="Glass J.I."/>
            <person name="Rusch D."/>
            <person name="Podicherti R."/>
            <person name="Tsui H.-C.T."/>
            <person name="Winkler M.E."/>
        </authorList>
    </citation>
    <scope>NUCLEOTIDE SEQUENCE</scope>
</reference>
<evidence type="ECO:0000256" key="2">
    <source>
        <dbReference type="ARBA" id="ARBA00006577"/>
    </source>
</evidence>
<dbReference type="SUPFAM" id="SSF54534">
    <property type="entry name" value="FKBP-like"/>
    <property type="match status" value="1"/>
</dbReference>
<dbReference type="InterPro" id="IPR001179">
    <property type="entry name" value="PPIase_FKBP_dom"/>
</dbReference>
<evidence type="ECO:0000256" key="3">
    <source>
        <dbReference type="ARBA" id="ARBA00013194"/>
    </source>
</evidence>
<keyword evidence="5" id="KW-0413">Isomerase</keyword>
<dbReference type="GO" id="GO:0003755">
    <property type="term" value="F:peptidyl-prolyl cis-trans isomerase activity"/>
    <property type="evidence" value="ECO:0007669"/>
    <property type="project" value="UniProtKB-KW"/>
</dbReference>
<evidence type="ECO:0000256" key="4">
    <source>
        <dbReference type="ARBA" id="ARBA00023110"/>
    </source>
</evidence>
<evidence type="ECO:0000259" key="6">
    <source>
        <dbReference type="PROSITE" id="PS50059"/>
    </source>
</evidence>
<dbReference type="PANTHER" id="PTHR47861">
    <property type="entry name" value="FKBP-TYPE PEPTIDYL-PROLYL CIS-TRANS ISOMERASE SLYD"/>
    <property type="match status" value="1"/>
</dbReference>
<dbReference type="InterPro" id="IPR046357">
    <property type="entry name" value="PPIase_dom_sf"/>
</dbReference>
<evidence type="ECO:0000256" key="5">
    <source>
        <dbReference type="ARBA" id="ARBA00023235"/>
    </source>
</evidence>
<protein>
    <recommendedName>
        <fullName evidence="3">peptidylprolyl isomerase</fullName>
        <ecNumber evidence="3">5.2.1.8</ecNumber>
    </recommendedName>
</protein>
<dbReference type="PANTHER" id="PTHR47861:SF4">
    <property type="entry name" value="FKBP-TYPE 16 KDA PEPTIDYL-PROLYL CIS-TRANS ISOMERASE"/>
    <property type="match status" value="1"/>
</dbReference>
<sequence length="163" mass="17687">MSNFHVPVIENGSAVTLHFSLLLTNGEVIDSNFDQEPPSFKLGDGSMLPGFERLLLGLGTGDDIEELLQPEQAFGAVNQGNLHRFPVAKFEQLLEDELIPTEVGSVVCFKDPKGFDLSGVVTDINDDSIGIDFNHPLAGKQIIFRARIISVIPASVDAIEVKL</sequence>
<gene>
    <name evidence="7" type="ORF">METZ01_LOCUS22420</name>
</gene>
<keyword evidence="4" id="KW-0697">Rotamase</keyword>
<comment type="catalytic activity">
    <reaction evidence="1">
        <text>[protein]-peptidylproline (omega=180) = [protein]-peptidylproline (omega=0)</text>
        <dbReference type="Rhea" id="RHEA:16237"/>
        <dbReference type="Rhea" id="RHEA-COMP:10747"/>
        <dbReference type="Rhea" id="RHEA-COMP:10748"/>
        <dbReference type="ChEBI" id="CHEBI:83833"/>
        <dbReference type="ChEBI" id="CHEBI:83834"/>
        <dbReference type="EC" id="5.2.1.8"/>
    </reaction>
</comment>
<dbReference type="AlphaFoldDB" id="A0A381PR86"/>
<evidence type="ECO:0000313" key="7">
    <source>
        <dbReference type="EMBL" id="SUZ69566.1"/>
    </source>
</evidence>
<dbReference type="Gene3D" id="3.10.50.40">
    <property type="match status" value="1"/>
</dbReference>
<comment type="similarity">
    <text evidence="2">Belongs to the FKBP-type PPIase family.</text>
</comment>
<dbReference type="Pfam" id="PF00254">
    <property type="entry name" value="FKBP_C"/>
    <property type="match status" value="1"/>
</dbReference>
<dbReference type="EMBL" id="UINC01001065">
    <property type="protein sequence ID" value="SUZ69566.1"/>
    <property type="molecule type" value="Genomic_DNA"/>
</dbReference>
<dbReference type="EC" id="5.2.1.8" evidence="3"/>